<dbReference type="PIRSF" id="PIRSF036289">
    <property type="entry name" value="Glycosyl_hydrolase_malt_phosph"/>
    <property type="match status" value="1"/>
</dbReference>
<evidence type="ECO:0000313" key="8">
    <source>
        <dbReference type="Proteomes" id="UP000249522"/>
    </source>
</evidence>
<gene>
    <name evidence="7" type="ORF">DNH61_18930</name>
</gene>
<evidence type="ECO:0000313" key="7">
    <source>
        <dbReference type="EMBL" id="PZD94467.1"/>
    </source>
</evidence>
<evidence type="ECO:0000259" key="4">
    <source>
        <dbReference type="Pfam" id="PF03632"/>
    </source>
</evidence>
<dbReference type="NCBIfam" id="NF010380">
    <property type="entry name" value="PRK13807.1"/>
    <property type="match status" value="1"/>
</dbReference>
<dbReference type="InterPro" id="IPR017045">
    <property type="entry name" value="Malt_Pase/Glycosyl_Hdrlase"/>
</dbReference>
<evidence type="ECO:0000259" key="5">
    <source>
        <dbReference type="Pfam" id="PF03633"/>
    </source>
</evidence>
<dbReference type="InterPro" id="IPR005195">
    <property type="entry name" value="Glyco_hydro_65_M"/>
</dbReference>
<name>A0A2W1LSQ1_9BACL</name>
<feature type="binding site" evidence="3">
    <location>
        <begin position="357"/>
        <end position="358"/>
    </location>
    <ligand>
        <name>substrate</name>
    </ligand>
</feature>
<proteinExistence type="inferred from homology"/>
<feature type="domain" description="Glycoside hydrolase family 65 C-terminal" evidence="5">
    <location>
        <begin position="692"/>
        <end position="741"/>
    </location>
</feature>
<dbReference type="Gene3D" id="2.60.420.10">
    <property type="entry name" value="Maltose phosphorylase, domain 3"/>
    <property type="match status" value="1"/>
</dbReference>
<comment type="caution">
    <text evidence="7">The sequence shown here is derived from an EMBL/GenBank/DDBJ whole genome shotgun (WGS) entry which is preliminary data.</text>
</comment>
<dbReference type="PANTHER" id="PTHR11051">
    <property type="entry name" value="GLYCOSYL HYDROLASE-RELATED"/>
    <property type="match status" value="1"/>
</dbReference>
<reference evidence="7 8" key="1">
    <citation type="submission" date="2018-06" db="EMBL/GenBank/DDBJ databases">
        <title>Paenibacillus imtechensis sp. nov.</title>
        <authorList>
            <person name="Pinnaka A.K."/>
            <person name="Singh H."/>
            <person name="Kaur M."/>
        </authorList>
    </citation>
    <scope>NUCLEOTIDE SEQUENCE [LARGE SCALE GENOMIC DNA]</scope>
    <source>
        <strain evidence="7 8">SMB1</strain>
    </source>
</reference>
<accession>A0A2W1LSQ1</accession>
<dbReference type="GO" id="GO:0030246">
    <property type="term" value="F:carbohydrate binding"/>
    <property type="evidence" value="ECO:0007669"/>
    <property type="project" value="InterPro"/>
</dbReference>
<dbReference type="Gene3D" id="2.70.98.40">
    <property type="entry name" value="Glycoside hydrolase, family 65, N-terminal domain"/>
    <property type="match status" value="1"/>
</dbReference>
<feature type="binding site" evidence="3">
    <location>
        <begin position="595"/>
        <end position="596"/>
    </location>
    <ligand>
        <name>substrate</name>
    </ligand>
</feature>
<dbReference type="InterPro" id="IPR012341">
    <property type="entry name" value="6hp_glycosidase-like_sf"/>
</dbReference>
<dbReference type="InterPro" id="IPR011013">
    <property type="entry name" value="Gal_mutarotase_sf_dom"/>
</dbReference>
<dbReference type="InterPro" id="IPR008928">
    <property type="entry name" value="6-hairpin_glycosidase_sf"/>
</dbReference>
<feature type="domain" description="Glycoside hydrolase family 65 N-terminal" evidence="6">
    <location>
        <begin position="14"/>
        <end position="266"/>
    </location>
</feature>
<dbReference type="Pfam" id="PF03633">
    <property type="entry name" value="Glyco_hydro_65C"/>
    <property type="match status" value="1"/>
</dbReference>
<evidence type="ECO:0000256" key="2">
    <source>
        <dbReference type="PIRSR" id="PIRSR036289-50"/>
    </source>
</evidence>
<dbReference type="InterPro" id="IPR037018">
    <property type="entry name" value="GH65_N"/>
</dbReference>
<dbReference type="SUPFAM" id="SSF48208">
    <property type="entry name" value="Six-hairpin glycosidases"/>
    <property type="match status" value="1"/>
</dbReference>
<dbReference type="InterPro" id="IPR005196">
    <property type="entry name" value="Glyco_hydro_65_N"/>
</dbReference>
<dbReference type="OrthoDB" id="9758855at2"/>
<evidence type="ECO:0000256" key="1">
    <source>
        <dbReference type="ARBA" id="ARBA00006768"/>
    </source>
</evidence>
<dbReference type="AlphaFoldDB" id="A0A2W1LSQ1"/>
<evidence type="ECO:0000256" key="3">
    <source>
        <dbReference type="PIRSR" id="PIRSR036289-51"/>
    </source>
</evidence>
<dbReference type="GO" id="GO:0005975">
    <property type="term" value="P:carbohydrate metabolic process"/>
    <property type="evidence" value="ECO:0007669"/>
    <property type="project" value="InterPro"/>
</dbReference>
<keyword evidence="8" id="KW-1185">Reference proteome</keyword>
<dbReference type="GO" id="GO:0004553">
    <property type="term" value="F:hydrolase activity, hydrolyzing O-glycosyl compounds"/>
    <property type="evidence" value="ECO:0007669"/>
    <property type="project" value="TreeGrafter"/>
</dbReference>
<comment type="similarity">
    <text evidence="1">Belongs to the glycosyl hydrolase 65 family.</text>
</comment>
<dbReference type="EMBL" id="QKRB01000053">
    <property type="protein sequence ID" value="PZD94467.1"/>
    <property type="molecule type" value="Genomic_DNA"/>
</dbReference>
<dbReference type="Pfam" id="PF03636">
    <property type="entry name" value="Glyco_hydro_65N"/>
    <property type="match status" value="1"/>
</dbReference>
<dbReference type="Gene3D" id="1.50.10.10">
    <property type="match status" value="1"/>
</dbReference>
<dbReference type="Proteomes" id="UP000249522">
    <property type="component" value="Unassembled WGS sequence"/>
</dbReference>
<dbReference type="PANTHER" id="PTHR11051:SF14">
    <property type="entry name" value="MALTOSE PHOSPHORYLASE"/>
    <property type="match status" value="1"/>
</dbReference>
<protein>
    <submittedName>
        <fullName evidence="7">Glycoside hydrolase family 65 protein</fullName>
    </submittedName>
</protein>
<feature type="active site" description="Proton donor" evidence="2">
    <location>
        <position position="486"/>
    </location>
</feature>
<evidence type="ECO:0000259" key="6">
    <source>
        <dbReference type="Pfam" id="PF03636"/>
    </source>
</evidence>
<keyword evidence="7" id="KW-0378">Hydrolase</keyword>
<dbReference type="GO" id="GO:0016757">
    <property type="term" value="F:glycosyltransferase activity"/>
    <property type="evidence" value="ECO:0007669"/>
    <property type="project" value="UniProtKB-ARBA"/>
</dbReference>
<dbReference type="SUPFAM" id="SSF74650">
    <property type="entry name" value="Galactose mutarotase-like"/>
    <property type="match status" value="1"/>
</dbReference>
<dbReference type="RefSeq" id="WP_111148271.1">
    <property type="nucleotide sequence ID" value="NZ_QKRB01000053.1"/>
</dbReference>
<organism evidence="7 8">
    <name type="scientific">Paenibacillus sambharensis</name>
    <dbReference type="NCBI Taxonomy" id="1803190"/>
    <lineage>
        <taxon>Bacteria</taxon>
        <taxon>Bacillati</taxon>
        <taxon>Bacillota</taxon>
        <taxon>Bacilli</taxon>
        <taxon>Bacillales</taxon>
        <taxon>Paenibacillaceae</taxon>
        <taxon>Paenibacillus</taxon>
    </lineage>
</organism>
<sequence length="770" mass="88664">MKRLNQVDNWKIIEEELHKEDFRLAESLMSLGNGHMGMRGNFEEAYTGDSHRGSYIAGVWFPDKTRVGWWKNGYPHYFGKVINSVNYIGIRVLIDGEEVDLHNATVKNYYRELDMQHGVLKRTFTILQGEKETDITAVRFLSLAEKELAVIRYSVTPKNYSGTVTFIPYLDGDVRNEDSNYEEDFWLGVDRDAGEYEAHLSVKTKENPFEAPRFQVSAAMKVAVDAPVTSVTHAQQEKYVENRVDVKAEQNQMVTLYKYVAVTTDRDHEAGLLTAKGREILARAEGKGYAKLLDEHQQAWLQRWEIADVEIEGDAEAQQGIRFNLFQLFSTYYGEDARLNIGPKGFTGEKYGGATYWDTEAYAIPLYLSTAKPEVARNLAIYRHNQLDGAYHNARQQGLQGALYPMVTFTGVECHNEWEITFEEIHRNGAIAYAVYNYVNYTGDHDYLHQYGIDVLTGISRFWTDRVHYHEKKGQYMIHGVTGPNEYENNVNNNWYTNRIAAWTLEYTLKVVGELKSGGYGDRVRNLYITDEETAKWQEIVDKMYYPYSEELGVFVQHDTFLDKDLKTVDKLSPEDRPLNQKWSWDKILRSCFIKQADVLQGIYFLNDQFTMEEKRRNFEFYEPMTVHESSLSPCIHAVLAAELGMEEKAYEMYNRTARLDLDNYNNDTEDGLHITSMTGSWLAIVQGFAGMRTANESLSFAPFIPDAWDRYSFKIVYRGHYLTINVDKENVTISQEGPELIFSLYNVSCTLPANGEVKAAIERKAEVAL</sequence>
<feature type="domain" description="Glycoside hydrolase family 65 central catalytic" evidence="4">
    <location>
        <begin position="322"/>
        <end position="682"/>
    </location>
</feature>
<dbReference type="InterPro" id="IPR005194">
    <property type="entry name" value="Glyco_hydro_65_C"/>
</dbReference>
<dbReference type="Pfam" id="PF03632">
    <property type="entry name" value="Glyco_hydro_65m"/>
    <property type="match status" value="1"/>
</dbReference>